<dbReference type="AlphaFoldDB" id="A0AAW0F2Y2"/>
<keyword evidence="3" id="KW-1185">Reference proteome</keyword>
<name>A0AAW0F2Y2_9TRYP</name>
<comment type="caution">
    <text evidence="2">The sequence shown here is derived from an EMBL/GenBank/DDBJ whole genome shotgun (WGS) entry which is preliminary data.</text>
</comment>
<sequence>MAAALTCHRRCLSTEEVVGAETQWGRDMSSKYGAGNYQLFRPLYKDLCDEIRREYYTKPPPPPPATVTTGASPALADGDGPTSDTGEATGAASSAPHAGSEASATADGAAEVTAPPAPAETYGDGSWSVQHRPADNVVVFHRDAVKEGDLSVVHAWARIELKDPPRLNAVLSFADWIPLEVCVERNGVIVHFSMASNEGGMHMRNVRVYAPATPAERAALLDPAEDAEYVRKSLYYDGPCLWHLEQDMQNELYDIMQDHGVTLDWVQWAASWVFYLEYVSYVRWNMGMLEELIPSSVRGPEEDFLSAEEKALLEEPVEDWLSAHSK</sequence>
<dbReference type="InterPro" id="IPR003428">
    <property type="entry name" value="MAM33"/>
</dbReference>
<dbReference type="GO" id="GO:0005759">
    <property type="term" value="C:mitochondrial matrix"/>
    <property type="evidence" value="ECO:0007669"/>
    <property type="project" value="InterPro"/>
</dbReference>
<evidence type="ECO:0000313" key="3">
    <source>
        <dbReference type="Proteomes" id="UP001430356"/>
    </source>
</evidence>
<dbReference type="Pfam" id="PF02330">
    <property type="entry name" value="MAM33"/>
    <property type="match status" value="1"/>
</dbReference>
<feature type="region of interest" description="Disordered" evidence="1">
    <location>
        <begin position="54"/>
        <end position="128"/>
    </location>
</feature>
<dbReference type="SUPFAM" id="SSF54529">
    <property type="entry name" value="Mitochondrial glycoprotein MAM33-like"/>
    <property type="match status" value="1"/>
</dbReference>
<protein>
    <submittedName>
        <fullName evidence="2">Uncharacterized protein</fullName>
    </submittedName>
</protein>
<dbReference type="Proteomes" id="UP001430356">
    <property type="component" value="Unassembled WGS sequence"/>
</dbReference>
<evidence type="ECO:0000256" key="1">
    <source>
        <dbReference type="SAM" id="MobiDB-lite"/>
    </source>
</evidence>
<evidence type="ECO:0000313" key="2">
    <source>
        <dbReference type="EMBL" id="KAK7200475.1"/>
    </source>
</evidence>
<organism evidence="2 3">
    <name type="scientific">Novymonas esmeraldas</name>
    <dbReference type="NCBI Taxonomy" id="1808958"/>
    <lineage>
        <taxon>Eukaryota</taxon>
        <taxon>Discoba</taxon>
        <taxon>Euglenozoa</taxon>
        <taxon>Kinetoplastea</taxon>
        <taxon>Metakinetoplastina</taxon>
        <taxon>Trypanosomatida</taxon>
        <taxon>Trypanosomatidae</taxon>
        <taxon>Novymonas</taxon>
    </lineage>
</organism>
<gene>
    <name evidence="2" type="ORF">NESM_000102300</name>
</gene>
<dbReference type="InterPro" id="IPR036561">
    <property type="entry name" value="MAM33_sf"/>
</dbReference>
<reference evidence="2 3" key="1">
    <citation type="journal article" date="2021" name="MBio">
        <title>A New Model Trypanosomatid, Novymonas esmeraldas: Genomic Perception of Its 'Candidatus Pandoraea novymonadis' Endosymbiont.</title>
        <authorList>
            <person name="Zakharova A."/>
            <person name="Saura A."/>
            <person name="Butenko A."/>
            <person name="Podesvova L."/>
            <person name="Warmusova S."/>
            <person name="Kostygov A.Y."/>
            <person name="Nenarokova A."/>
            <person name="Lukes J."/>
            <person name="Opperdoes F.R."/>
            <person name="Yurchenko V."/>
        </authorList>
    </citation>
    <scope>NUCLEOTIDE SEQUENCE [LARGE SCALE GENOMIC DNA]</scope>
    <source>
        <strain evidence="2 3">E262AT.01</strain>
    </source>
</reference>
<accession>A0AAW0F2Y2</accession>
<proteinExistence type="predicted"/>
<dbReference type="EMBL" id="JAECZO010000006">
    <property type="protein sequence ID" value="KAK7200475.1"/>
    <property type="molecule type" value="Genomic_DNA"/>
</dbReference>
<dbReference type="Gene3D" id="3.10.280.10">
    <property type="entry name" value="Mitochondrial glycoprotein"/>
    <property type="match status" value="1"/>
</dbReference>